<dbReference type="RefSeq" id="WP_184260234.1">
    <property type="nucleotide sequence ID" value="NZ_JACIIX010000001.1"/>
</dbReference>
<dbReference type="InterPro" id="IPR003660">
    <property type="entry name" value="HAMP_dom"/>
</dbReference>
<reference evidence="12 13" key="1">
    <citation type="submission" date="2020-08" db="EMBL/GenBank/DDBJ databases">
        <title>Genomic Encyclopedia of Type Strains, Phase IV (KMG-IV): sequencing the most valuable type-strain genomes for metagenomic binning, comparative biology and taxonomic classification.</title>
        <authorList>
            <person name="Goeker M."/>
        </authorList>
    </citation>
    <scope>NUCLEOTIDE SEQUENCE [LARGE SCALE GENOMIC DNA]</scope>
    <source>
        <strain evidence="12 13">DSM 11590</strain>
    </source>
</reference>
<dbReference type="PROSITE" id="PS50885">
    <property type="entry name" value="HAMP"/>
    <property type="match status" value="1"/>
</dbReference>
<dbReference type="GO" id="GO:0004888">
    <property type="term" value="F:transmembrane signaling receptor activity"/>
    <property type="evidence" value="ECO:0007669"/>
    <property type="project" value="InterPro"/>
</dbReference>
<feature type="domain" description="HAMP" evidence="11">
    <location>
        <begin position="213"/>
        <end position="266"/>
    </location>
</feature>
<keyword evidence="5 9" id="KW-0472">Membrane</keyword>
<dbReference type="InterPro" id="IPR033480">
    <property type="entry name" value="sCache_2"/>
</dbReference>
<evidence type="ECO:0000256" key="7">
    <source>
        <dbReference type="ARBA" id="ARBA00029447"/>
    </source>
</evidence>
<accession>A0A7X0DKC5</accession>
<dbReference type="Gene3D" id="3.30.450.20">
    <property type="entry name" value="PAS domain"/>
    <property type="match status" value="1"/>
</dbReference>
<dbReference type="Gene3D" id="6.10.340.10">
    <property type="match status" value="1"/>
</dbReference>
<sequence>MLSIKSLRISRKLGSIVMIALIGYIAIGALALINIRSTLVNDRRDMLQHMVETSVNIIQTYLDQAKSGQIPEQEAQRKAAEALRMMKFEGRNNYFFILDFDAKIVMHGADPKIDGKDMRNFTSPTGEKPFVTVAEAGRTGAGFIHYNWKRPGNDTIVPKLSYVVGIPDWKWSVGTGVYIDDIDSQFNRKALELGALSLLIILTMGVFALWIARDTSRAVRTLTAEMNSLSSGNTDIAIHGGDRGDEIGDMSRAVVVFRDNLIHNRALRDRQEADDRHRTERATRIETLTASFDADIARLVSGVITSAGRLEQTAEEMAAISQQTSTQATSVAAAAEQASANVNTVASAAEELSASIRSITDRVDEASGLARHAADQVALSTAQIDRLAQATRSIGEVVSLITAIADQTNLLALNATIEAARAGDLGKGFAVVANEVKTLANQTSRATEDIRIQIDNVQTQTRLAVEAIASTGKAIGQVSSVSAAIAEAVGEQDHATREIAHSVEQASAGTQEVTGNIHGVTAAAQKTGDVSTDVLTAAGTLTANADDLKTLVDRFLADVRSA</sequence>
<dbReference type="GO" id="GO:0007165">
    <property type="term" value="P:signal transduction"/>
    <property type="evidence" value="ECO:0007669"/>
    <property type="project" value="UniProtKB-KW"/>
</dbReference>
<dbReference type="Proteomes" id="UP000544872">
    <property type="component" value="Unassembled WGS sequence"/>
</dbReference>
<evidence type="ECO:0000259" key="11">
    <source>
        <dbReference type="PROSITE" id="PS50885"/>
    </source>
</evidence>
<dbReference type="PRINTS" id="PR00260">
    <property type="entry name" value="CHEMTRNSDUCR"/>
</dbReference>
<dbReference type="Pfam" id="PF00672">
    <property type="entry name" value="HAMP"/>
    <property type="match status" value="1"/>
</dbReference>
<keyword evidence="4 9" id="KW-1133">Transmembrane helix</keyword>
<evidence type="ECO:0000313" key="13">
    <source>
        <dbReference type="Proteomes" id="UP000544872"/>
    </source>
</evidence>
<dbReference type="Pfam" id="PF00015">
    <property type="entry name" value="MCPsignal"/>
    <property type="match status" value="1"/>
</dbReference>
<dbReference type="SMART" id="SM00283">
    <property type="entry name" value="MA"/>
    <property type="match status" value="1"/>
</dbReference>
<organism evidence="12 13">
    <name type="scientific">Novispirillum itersonii</name>
    <name type="common">Aquaspirillum itersonii</name>
    <dbReference type="NCBI Taxonomy" id="189"/>
    <lineage>
        <taxon>Bacteria</taxon>
        <taxon>Pseudomonadati</taxon>
        <taxon>Pseudomonadota</taxon>
        <taxon>Alphaproteobacteria</taxon>
        <taxon>Rhodospirillales</taxon>
        <taxon>Novispirillaceae</taxon>
        <taxon>Novispirillum</taxon>
    </lineage>
</organism>
<dbReference type="InterPro" id="IPR004090">
    <property type="entry name" value="Chemotax_Me-accpt_rcpt"/>
</dbReference>
<keyword evidence="6 8" id="KW-0807">Transducer</keyword>
<gene>
    <name evidence="12" type="ORF">FHS48_000196</name>
</gene>
<evidence type="ECO:0000259" key="10">
    <source>
        <dbReference type="PROSITE" id="PS50111"/>
    </source>
</evidence>
<dbReference type="Gene3D" id="1.10.287.950">
    <property type="entry name" value="Methyl-accepting chemotaxis protein"/>
    <property type="match status" value="1"/>
</dbReference>
<dbReference type="AlphaFoldDB" id="A0A7X0DKC5"/>
<dbReference type="SMART" id="SM00304">
    <property type="entry name" value="HAMP"/>
    <property type="match status" value="1"/>
</dbReference>
<evidence type="ECO:0000256" key="3">
    <source>
        <dbReference type="ARBA" id="ARBA00022692"/>
    </source>
</evidence>
<dbReference type="PANTHER" id="PTHR32089">
    <property type="entry name" value="METHYL-ACCEPTING CHEMOTAXIS PROTEIN MCPB"/>
    <property type="match status" value="1"/>
</dbReference>
<evidence type="ECO:0000256" key="1">
    <source>
        <dbReference type="ARBA" id="ARBA00004651"/>
    </source>
</evidence>
<dbReference type="PROSITE" id="PS50111">
    <property type="entry name" value="CHEMOTAXIS_TRANSDUC_2"/>
    <property type="match status" value="1"/>
</dbReference>
<feature type="transmembrane region" description="Helical" evidence="9">
    <location>
        <begin position="193"/>
        <end position="212"/>
    </location>
</feature>
<dbReference type="SMART" id="SM01049">
    <property type="entry name" value="Cache_2"/>
    <property type="match status" value="1"/>
</dbReference>
<dbReference type="SUPFAM" id="SSF58104">
    <property type="entry name" value="Methyl-accepting chemotaxis protein (MCP) signaling domain"/>
    <property type="match status" value="1"/>
</dbReference>
<name>A0A7X0DKC5_NOVIT</name>
<dbReference type="EMBL" id="JACIIX010000001">
    <property type="protein sequence ID" value="MBB6208815.1"/>
    <property type="molecule type" value="Genomic_DNA"/>
</dbReference>
<comment type="subcellular location">
    <subcellularLocation>
        <location evidence="1">Cell membrane</location>
        <topology evidence="1">Multi-pass membrane protein</topology>
    </subcellularLocation>
</comment>
<dbReference type="GO" id="GO:0005886">
    <property type="term" value="C:plasma membrane"/>
    <property type="evidence" value="ECO:0007669"/>
    <property type="project" value="UniProtKB-SubCell"/>
</dbReference>
<feature type="transmembrane region" description="Helical" evidence="9">
    <location>
        <begin position="13"/>
        <end position="35"/>
    </location>
</feature>
<evidence type="ECO:0000256" key="5">
    <source>
        <dbReference type="ARBA" id="ARBA00023136"/>
    </source>
</evidence>
<keyword evidence="2" id="KW-1003">Cell membrane</keyword>
<comment type="caution">
    <text evidence="12">The sequence shown here is derived from an EMBL/GenBank/DDBJ whole genome shotgun (WGS) entry which is preliminary data.</text>
</comment>
<evidence type="ECO:0000256" key="6">
    <source>
        <dbReference type="ARBA" id="ARBA00023224"/>
    </source>
</evidence>
<protein>
    <submittedName>
        <fullName evidence="12">Methyl-accepting chemotaxis protein</fullName>
    </submittedName>
</protein>
<feature type="domain" description="Methyl-accepting transducer" evidence="10">
    <location>
        <begin position="306"/>
        <end position="528"/>
    </location>
</feature>
<evidence type="ECO:0000256" key="2">
    <source>
        <dbReference type="ARBA" id="ARBA00022475"/>
    </source>
</evidence>
<evidence type="ECO:0000256" key="8">
    <source>
        <dbReference type="PROSITE-ProRule" id="PRU00284"/>
    </source>
</evidence>
<proteinExistence type="inferred from homology"/>
<comment type="similarity">
    <text evidence="7">Belongs to the methyl-accepting chemotaxis (MCP) protein family.</text>
</comment>
<evidence type="ECO:0000313" key="12">
    <source>
        <dbReference type="EMBL" id="MBB6208815.1"/>
    </source>
</evidence>
<dbReference type="PANTHER" id="PTHR32089:SF112">
    <property type="entry name" value="LYSOZYME-LIKE PROTEIN-RELATED"/>
    <property type="match status" value="1"/>
</dbReference>
<keyword evidence="13" id="KW-1185">Reference proteome</keyword>
<dbReference type="InterPro" id="IPR004089">
    <property type="entry name" value="MCPsignal_dom"/>
</dbReference>
<keyword evidence="3 9" id="KW-0812">Transmembrane</keyword>
<dbReference type="GO" id="GO:0006935">
    <property type="term" value="P:chemotaxis"/>
    <property type="evidence" value="ECO:0007669"/>
    <property type="project" value="InterPro"/>
</dbReference>
<evidence type="ECO:0000256" key="9">
    <source>
        <dbReference type="SAM" id="Phobius"/>
    </source>
</evidence>
<evidence type="ECO:0000256" key="4">
    <source>
        <dbReference type="ARBA" id="ARBA00022989"/>
    </source>
</evidence>
<dbReference type="Pfam" id="PF17200">
    <property type="entry name" value="sCache_2"/>
    <property type="match status" value="1"/>
</dbReference>